<dbReference type="Proteomes" id="UP001609175">
    <property type="component" value="Unassembled WGS sequence"/>
</dbReference>
<protein>
    <submittedName>
        <fullName evidence="1">Uncharacterized protein</fullName>
    </submittedName>
</protein>
<dbReference type="RefSeq" id="WP_395113537.1">
    <property type="nucleotide sequence ID" value="NZ_JBIMSN010000181.1"/>
</dbReference>
<dbReference type="Proteomes" id="UP001609219">
    <property type="component" value="Unassembled WGS sequence"/>
</dbReference>
<proteinExistence type="predicted"/>
<dbReference type="EMBL" id="JBIMSO010000035">
    <property type="protein sequence ID" value="MFH5208107.1"/>
    <property type="molecule type" value="Genomic_DNA"/>
</dbReference>
<organism evidence="1 3">
    <name type="scientific">Antrihabitans spumae</name>
    <dbReference type="NCBI Taxonomy" id="3373370"/>
    <lineage>
        <taxon>Bacteria</taxon>
        <taxon>Bacillati</taxon>
        <taxon>Actinomycetota</taxon>
        <taxon>Actinomycetes</taxon>
        <taxon>Mycobacteriales</taxon>
        <taxon>Nocardiaceae</taxon>
        <taxon>Antrihabitans</taxon>
    </lineage>
</organism>
<comment type="caution">
    <text evidence="1">The sequence shown here is derived from an EMBL/GenBank/DDBJ whole genome shotgun (WGS) entry which is preliminary data.</text>
</comment>
<evidence type="ECO:0000313" key="4">
    <source>
        <dbReference type="Proteomes" id="UP001609219"/>
    </source>
</evidence>
<evidence type="ECO:0000313" key="1">
    <source>
        <dbReference type="EMBL" id="MFH5208107.1"/>
    </source>
</evidence>
<accession>A0ABW7JJF4</accession>
<evidence type="ECO:0000313" key="2">
    <source>
        <dbReference type="EMBL" id="MFH5232943.1"/>
    </source>
</evidence>
<reference evidence="3 4" key="1">
    <citation type="submission" date="2024-10" db="EMBL/GenBank/DDBJ databases">
        <authorList>
            <person name="Riesco R."/>
        </authorList>
    </citation>
    <scope>NUCLEOTIDE SEQUENCE [LARGE SCALE GENOMIC DNA]</scope>
    <source>
        <strain evidence="1 3">NCIMB 15449</strain>
        <strain evidence="2 4">NCIMB 15450</strain>
    </source>
</reference>
<dbReference type="EMBL" id="JBIMSN010000181">
    <property type="protein sequence ID" value="MFH5232943.1"/>
    <property type="molecule type" value="Genomic_DNA"/>
</dbReference>
<evidence type="ECO:0000313" key="3">
    <source>
        <dbReference type="Proteomes" id="UP001609175"/>
    </source>
</evidence>
<keyword evidence="4" id="KW-1185">Reference proteome</keyword>
<name>A0ABW7JJF4_9NOCA</name>
<gene>
    <name evidence="1" type="ORF">ACHIPZ_07760</name>
    <name evidence="2" type="ORF">ACHIRB_30910</name>
</gene>
<sequence length="101" mass="11246">MTVDFAEQKMAGFDDGYQVVVSFSNTELDQLLSGSGLTEARTPIDASEAPEILMRNTPDLRDRNVWKIDDDVLIDNKQRFRSAVFACSSADCTLFVSAFET</sequence>